<evidence type="ECO:0000313" key="3">
    <source>
        <dbReference type="Proteomes" id="UP000001227"/>
    </source>
</evidence>
<feature type="transmembrane region" description="Helical" evidence="1">
    <location>
        <begin position="205"/>
        <end position="227"/>
    </location>
</feature>
<protein>
    <submittedName>
        <fullName evidence="2">Uncharacterized protein</fullName>
    </submittedName>
</protein>
<organism evidence="2 3">
    <name type="scientific">Amoebophilus asiaticus (strain 5a2)</name>
    <dbReference type="NCBI Taxonomy" id="452471"/>
    <lineage>
        <taxon>Bacteria</taxon>
        <taxon>Pseudomonadati</taxon>
        <taxon>Bacteroidota</taxon>
        <taxon>Cytophagia</taxon>
        <taxon>Cytophagales</taxon>
        <taxon>Amoebophilaceae</taxon>
        <taxon>Candidatus Amoebophilus</taxon>
    </lineage>
</organism>
<keyword evidence="1" id="KW-0472">Membrane</keyword>
<dbReference type="RefSeq" id="WP_012473009.1">
    <property type="nucleotide sequence ID" value="NC_010830.1"/>
</dbReference>
<name>B3ESP4_AMOA5</name>
<proteinExistence type="predicted"/>
<evidence type="ECO:0000313" key="2">
    <source>
        <dbReference type="EMBL" id="ACE06246.1"/>
    </source>
</evidence>
<keyword evidence="3" id="KW-1185">Reference proteome</keyword>
<keyword evidence="1" id="KW-0812">Transmembrane</keyword>
<dbReference type="HOGENOM" id="CLU_935790_0_0_10"/>
<dbReference type="AlphaFoldDB" id="B3ESP4"/>
<dbReference type="Proteomes" id="UP000001227">
    <property type="component" value="Chromosome"/>
</dbReference>
<feature type="transmembrane region" description="Helical" evidence="1">
    <location>
        <begin position="166"/>
        <end position="185"/>
    </location>
</feature>
<dbReference type="KEGG" id="aas:Aasi_0877"/>
<evidence type="ECO:0000256" key="1">
    <source>
        <dbReference type="SAM" id="Phobius"/>
    </source>
</evidence>
<sequence length="297" mass="32936">MNDIVDFILPTCAGVPDAMWIVVSAMLQVMLKMCWKAFGTLMMIKLLWEGFMDISSGTLDLRTHIKTLSHALLVALFLTHYKFIIMYFDSFISAFCIDQKDLATQIGSYLKGSAEQYEQEFQAYSEGKSWFTVIKSFLKVIFDFVPKMLAMVSHGGAVRLMHAIKVMILIPTIILGPISAVLSFLPGPFKKSFSNWSKSYINITSWAITLHIFSVLAKFYGISSFWMKTGSNASLAGEAVGHIILSIGLFIAILLTPTFTSKLLGSAIVANVGQALNMASSKMGLARRLSKHMTKIK</sequence>
<keyword evidence="1" id="KW-1133">Transmembrane helix</keyword>
<dbReference type="EMBL" id="CP001102">
    <property type="protein sequence ID" value="ACE06246.1"/>
    <property type="molecule type" value="Genomic_DNA"/>
</dbReference>
<gene>
    <name evidence="2" type="ordered locus">Aasi_0877</name>
</gene>
<accession>B3ESP4</accession>
<dbReference type="STRING" id="452471.Aasi_0877"/>
<feature type="transmembrane region" description="Helical" evidence="1">
    <location>
        <begin position="68"/>
        <end position="88"/>
    </location>
</feature>
<reference evidence="2 3" key="1">
    <citation type="journal article" date="2010" name="J. Bacteriol.">
        <title>The genome of the amoeba symbiont 'Candidatus Amoebophilus asiaticus' reveals common mechanisms for host cell interaction among amoeba-associated bacteria.</title>
        <authorList>
            <person name="Schmitz-Esser S."/>
            <person name="Tischler P."/>
            <person name="Arnold R."/>
            <person name="Montanaro J."/>
            <person name="Wagner M."/>
            <person name="Rattei T."/>
            <person name="Horn M."/>
        </authorList>
    </citation>
    <scope>NUCLEOTIDE SEQUENCE [LARGE SCALE GENOMIC DNA]</scope>
    <source>
        <strain evidence="2 3">5a2</strain>
    </source>
</reference>
<feature type="transmembrane region" description="Helical" evidence="1">
    <location>
        <begin position="239"/>
        <end position="257"/>
    </location>
</feature>